<feature type="region of interest" description="Disordered" evidence="1">
    <location>
        <begin position="930"/>
        <end position="984"/>
    </location>
</feature>
<feature type="compositionally biased region" description="Low complexity" evidence="1">
    <location>
        <begin position="297"/>
        <end position="314"/>
    </location>
</feature>
<feature type="region of interest" description="Disordered" evidence="1">
    <location>
        <begin position="507"/>
        <end position="596"/>
    </location>
</feature>
<organism evidence="2 3">
    <name type="scientific">Collybiopsis confluens</name>
    <dbReference type="NCBI Taxonomy" id="2823264"/>
    <lineage>
        <taxon>Eukaryota</taxon>
        <taxon>Fungi</taxon>
        <taxon>Dikarya</taxon>
        <taxon>Basidiomycota</taxon>
        <taxon>Agaricomycotina</taxon>
        <taxon>Agaricomycetes</taxon>
        <taxon>Agaricomycetidae</taxon>
        <taxon>Agaricales</taxon>
        <taxon>Marasmiineae</taxon>
        <taxon>Omphalotaceae</taxon>
        <taxon>Collybiopsis</taxon>
    </lineage>
</organism>
<name>A0A8H5I071_9AGAR</name>
<evidence type="ECO:0000313" key="3">
    <source>
        <dbReference type="Proteomes" id="UP000518752"/>
    </source>
</evidence>
<proteinExistence type="predicted"/>
<feature type="compositionally biased region" description="Low complexity" evidence="1">
    <location>
        <begin position="886"/>
        <end position="897"/>
    </location>
</feature>
<feature type="compositionally biased region" description="Low complexity" evidence="1">
    <location>
        <begin position="689"/>
        <end position="717"/>
    </location>
</feature>
<keyword evidence="3" id="KW-1185">Reference proteome</keyword>
<feature type="compositionally biased region" description="Low complexity" evidence="1">
    <location>
        <begin position="791"/>
        <end position="819"/>
    </location>
</feature>
<reference evidence="2 3" key="1">
    <citation type="journal article" date="2020" name="ISME J.">
        <title>Uncovering the hidden diversity of litter-decomposition mechanisms in mushroom-forming fungi.</title>
        <authorList>
            <person name="Floudas D."/>
            <person name="Bentzer J."/>
            <person name="Ahren D."/>
            <person name="Johansson T."/>
            <person name="Persson P."/>
            <person name="Tunlid A."/>
        </authorList>
    </citation>
    <scope>NUCLEOTIDE SEQUENCE [LARGE SCALE GENOMIC DNA]</scope>
    <source>
        <strain evidence="2 3">CBS 406.79</strain>
    </source>
</reference>
<feature type="region of interest" description="Disordered" evidence="1">
    <location>
        <begin position="198"/>
        <end position="223"/>
    </location>
</feature>
<feature type="region of interest" description="Disordered" evidence="1">
    <location>
        <begin position="118"/>
        <end position="145"/>
    </location>
</feature>
<dbReference type="InterPro" id="IPR026756">
    <property type="entry name" value="NuSAP"/>
</dbReference>
<feature type="compositionally biased region" description="Acidic residues" evidence="1">
    <location>
        <begin position="565"/>
        <end position="575"/>
    </location>
</feature>
<feature type="region of interest" description="Disordered" evidence="1">
    <location>
        <begin position="620"/>
        <end position="660"/>
    </location>
</feature>
<dbReference type="EMBL" id="JAACJN010000004">
    <property type="protein sequence ID" value="KAF5392772.1"/>
    <property type="molecule type" value="Genomic_DNA"/>
</dbReference>
<feature type="compositionally biased region" description="Low complexity" evidence="1">
    <location>
        <begin position="627"/>
        <end position="639"/>
    </location>
</feature>
<accession>A0A8H5I071</accession>
<evidence type="ECO:0000256" key="1">
    <source>
        <dbReference type="SAM" id="MobiDB-lite"/>
    </source>
</evidence>
<comment type="caution">
    <text evidence="2">The sequence shown here is derived from an EMBL/GenBank/DDBJ whole genome shotgun (WGS) entry which is preliminary data.</text>
</comment>
<feature type="compositionally biased region" description="Polar residues" evidence="1">
    <location>
        <begin position="283"/>
        <end position="296"/>
    </location>
</feature>
<protein>
    <recommendedName>
        <fullName evidence="4">SAP domain-containing protein</fullName>
    </recommendedName>
</protein>
<feature type="region of interest" description="Disordered" evidence="1">
    <location>
        <begin position="674"/>
        <end position="858"/>
    </location>
</feature>
<evidence type="ECO:0008006" key="4">
    <source>
        <dbReference type="Google" id="ProtNLM"/>
    </source>
</evidence>
<sequence length="1078" mass="112260">MSSSSQTTEILFNSPALHSLKRDQLVKLCKVHSVKASGKNVELIERLKKVAENLPKGAPLSIAARSDAHENEDMEVDEITYDKDKENSFPRRIDETTTKEIPRPSEQWAVMESIAEVDNESGGSRNGTLKSVGSNRDFATGGSKSSTVSSIKAFASSLGLKRSTSAKSAMSTSTYDSSSFTNPPLVPSMSAVAQDELSKHATPYSSLPVPSPSQMPQTDHFSDFSHFKANPPSTATLHKFDFANREDATPLPGHVLRPGLPAPENARLSLGDARFSLGIGTPRKSTSGPTTTIRLVSSSSMTSPPDSPEPSSTSIFRFSNEHGDTPQLKPWTTSFDLILGSPTGPAFGENVKIYPDLPMDDVNQSPTKFKSPMPGTLSLPQPALAAPSPASLNVKPETFVFGSPLPQHRVSDAQFKSAATSVLEEMNKRLLADGVDTIGTSLISNLRPGAADLSPSTKKSYTNREIKPLRKSFGVKSKFEKAHQDQFQAMESIAGYLDRKNNVVAGSSGSVPRKANEVEKDDDEPVQVGKKRKSNVLGEARPTQAKRPSTRVISNSRRKIPGGFGDDDDDEEQEAPTEKKARVEFSRDDDVAAKKAEDEVAAAERLDKEREAIRRRLEINRARRRSSAANGRASMGRGRQSVGRAGVLQKQLPKPASKSRFGFLSSAAKSLVKGVWGGNKKPGPTPVPASTTAKTTSSSTTAKASASSSATANASTDAKGKVGPPASGAQRKVSGPVKPSVSASQVSSTSSRVSHSRNASNSGTMTSLASAAATIHSARSRSPLPSFAAPTRSSSIRTSTTGTASTRNSSIASRAAGSSSIGGTGTSRNSNVTSRVSSLGARGSLAHGPVTSSSSRLLAPTASSLAKTSAASKLKSNTLNVPITKPSDSSSSSPLSSNANTSGINASPAPGKIFSKPLVVPVGSGLPSPVRGGASQAIPAGKPRSLSGRKPRISRSKVIAKLASQRTASGSGYGGPSTSLSSSGQAASGTLLAAKRSSLGIGVHKAPRKSAGGGALRKSHVGVAGAGVRTSEASVLLSAKRRARQSEYTRRRSRVAGGSGFGIGIGIPGAGAAMDVSS</sequence>
<evidence type="ECO:0000313" key="2">
    <source>
        <dbReference type="EMBL" id="KAF5392772.1"/>
    </source>
</evidence>
<dbReference type="OrthoDB" id="5964929at2759"/>
<feature type="region of interest" description="Disordered" evidence="1">
    <location>
        <begin position="279"/>
        <end position="329"/>
    </location>
</feature>
<feature type="compositionally biased region" description="Low complexity" evidence="1">
    <location>
        <begin position="826"/>
        <end position="838"/>
    </location>
</feature>
<feature type="region of interest" description="Disordered" evidence="1">
    <location>
        <begin position="870"/>
        <end position="904"/>
    </location>
</feature>
<dbReference type="Proteomes" id="UP000518752">
    <property type="component" value="Unassembled WGS sequence"/>
</dbReference>
<feature type="compositionally biased region" description="Basic and acidic residues" evidence="1">
    <location>
        <begin position="576"/>
        <end position="596"/>
    </location>
</feature>
<feature type="compositionally biased region" description="Low complexity" evidence="1">
    <location>
        <begin position="740"/>
        <end position="762"/>
    </location>
</feature>
<feature type="compositionally biased region" description="Polar residues" evidence="1">
    <location>
        <begin position="121"/>
        <end position="134"/>
    </location>
</feature>
<dbReference type="AlphaFoldDB" id="A0A8H5I071"/>
<dbReference type="Pfam" id="PF16006">
    <property type="entry name" value="NUSAP"/>
    <property type="match status" value="1"/>
</dbReference>
<gene>
    <name evidence="2" type="ORF">D9757_001028</name>
</gene>